<keyword evidence="3" id="KW-0804">Transcription</keyword>
<evidence type="ECO:0000259" key="4">
    <source>
        <dbReference type="PROSITE" id="PS50949"/>
    </source>
</evidence>
<sequence length="260" mass="28396">MTDITDGRSRQTRIADDLRAKIRTGVLQPGERLPGLPDLVTGYGIDMPGVSMNTVRLAIAKLRQEGLIISKQGKGNFVRTELPVRRHGIERYSRSVWGGKEPKALLEAEGGRQGRSVRQDTETAIVPAPAFVAKRLDGVSEGDPVHVRRRVTRLDGVINQAADSYFTLATGERSPAVVAGEGQGGHIARINAISPVLEVEEEITARMPTGPESSRLDIPEGTPVLDVIRTYHTEIGALDITKFVIRADMAVFNYRFPIPD</sequence>
<evidence type="ECO:0000256" key="3">
    <source>
        <dbReference type="ARBA" id="ARBA00023163"/>
    </source>
</evidence>
<dbReference type="InterPro" id="IPR036388">
    <property type="entry name" value="WH-like_DNA-bd_sf"/>
</dbReference>
<protein>
    <submittedName>
        <fullName evidence="5">GntR family transcriptional regulator</fullName>
    </submittedName>
</protein>
<evidence type="ECO:0000256" key="2">
    <source>
        <dbReference type="ARBA" id="ARBA00023125"/>
    </source>
</evidence>
<dbReference type="InterPro" id="IPR050679">
    <property type="entry name" value="Bact_HTH_transcr_reg"/>
</dbReference>
<gene>
    <name evidence="5" type="ORF">AGRA3207_007863</name>
</gene>
<name>A0ABX8R7K2_9ACTN</name>
<reference evidence="5" key="1">
    <citation type="submission" date="2020-07" db="EMBL/GenBank/DDBJ databases">
        <authorList>
            <person name="Tarantini F.S."/>
            <person name="Hong K.W."/>
            <person name="Chan K.G."/>
        </authorList>
    </citation>
    <scope>NUCLEOTIDE SEQUENCE</scope>
    <source>
        <strain evidence="5">32-07</strain>
        <plasmid evidence="5">pAGRA3207_1</plasmid>
    </source>
</reference>
<dbReference type="Gene3D" id="1.10.10.10">
    <property type="entry name" value="Winged helix-like DNA-binding domain superfamily/Winged helix DNA-binding domain"/>
    <property type="match status" value="1"/>
</dbReference>
<evidence type="ECO:0000313" key="5">
    <source>
        <dbReference type="EMBL" id="QXJ27066.1"/>
    </source>
</evidence>
<organism evidence="5 6">
    <name type="scientific">Actinomadura graeca</name>
    <dbReference type="NCBI Taxonomy" id="2750812"/>
    <lineage>
        <taxon>Bacteria</taxon>
        <taxon>Bacillati</taxon>
        <taxon>Actinomycetota</taxon>
        <taxon>Actinomycetes</taxon>
        <taxon>Streptosporangiales</taxon>
        <taxon>Thermomonosporaceae</taxon>
        <taxon>Actinomadura</taxon>
    </lineage>
</organism>
<keyword evidence="5" id="KW-0614">Plasmid</keyword>
<accession>A0ABX8R7K2</accession>
<dbReference type="PANTHER" id="PTHR44846">
    <property type="entry name" value="MANNOSYL-D-GLYCERATE TRANSPORT/METABOLISM SYSTEM REPRESSOR MNGR-RELATED"/>
    <property type="match status" value="1"/>
</dbReference>
<proteinExistence type="predicted"/>
<keyword evidence="1" id="KW-0805">Transcription regulation</keyword>
<dbReference type="SUPFAM" id="SSF64288">
    <property type="entry name" value="Chorismate lyase-like"/>
    <property type="match status" value="1"/>
</dbReference>
<dbReference type="Proteomes" id="UP001049518">
    <property type="component" value="Plasmid pAGRA3207_1"/>
</dbReference>
<keyword evidence="2" id="KW-0238">DNA-binding</keyword>
<dbReference type="CDD" id="cd07377">
    <property type="entry name" value="WHTH_GntR"/>
    <property type="match status" value="1"/>
</dbReference>
<dbReference type="InterPro" id="IPR011663">
    <property type="entry name" value="UTRA"/>
</dbReference>
<dbReference type="SMART" id="SM00866">
    <property type="entry name" value="UTRA"/>
    <property type="match status" value="1"/>
</dbReference>
<evidence type="ECO:0000313" key="6">
    <source>
        <dbReference type="Proteomes" id="UP001049518"/>
    </source>
</evidence>
<dbReference type="PANTHER" id="PTHR44846:SF17">
    <property type="entry name" value="GNTR-FAMILY TRANSCRIPTIONAL REGULATOR"/>
    <property type="match status" value="1"/>
</dbReference>
<feature type="domain" description="HTH gntR-type" evidence="4">
    <location>
        <begin position="8"/>
        <end position="81"/>
    </location>
</feature>
<dbReference type="SUPFAM" id="SSF46785">
    <property type="entry name" value="Winged helix' DNA-binding domain"/>
    <property type="match status" value="1"/>
</dbReference>
<dbReference type="SMART" id="SM00345">
    <property type="entry name" value="HTH_GNTR"/>
    <property type="match status" value="1"/>
</dbReference>
<dbReference type="PROSITE" id="PS50949">
    <property type="entry name" value="HTH_GNTR"/>
    <property type="match status" value="1"/>
</dbReference>
<dbReference type="InterPro" id="IPR036390">
    <property type="entry name" value="WH_DNA-bd_sf"/>
</dbReference>
<dbReference type="InterPro" id="IPR028978">
    <property type="entry name" value="Chorismate_lyase_/UTRA_dom_sf"/>
</dbReference>
<dbReference type="InterPro" id="IPR000524">
    <property type="entry name" value="Tscrpt_reg_HTH_GntR"/>
</dbReference>
<dbReference type="RefSeq" id="WP_231336553.1">
    <property type="nucleotide sequence ID" value="NZ_CP059573.1"/>
</dbReference>
<dbReference type="Pfam" id="PF07702">
    <property type="entry name" value="UTRA"/>
    <property type="match status" value="1"/>
</dbReference>
<evidence type="ECO:0000256" key="1">
    <source>
        <dbReference type="ARBA" id="ARBA00023015"/>
    </source>
</evidence>
<dbReference type="EMBL" id="CP059573">
    <property type="protein sequence ID" value="QXJ27066.1"/>
    <property type="molecule type" value="Genomic_DNA"/>
</dbReference>
<dbReference type="Pfam" id="PF00392">
    <property type="entry name" value="GntR"/>
    <property type="match status" value="1"/>
</dbReference>
<geneLocation type="plasmid" evidence="5 6">
    <name>pAGRA3207_1</name>
</geneLocation>
<keyword evidence="6" id="KW-1185">Reference proteome</keyword>
<dbReference type="Gene3D" id="3.40.1410.10">
    <property type="entry name" value="Chorismate lyase-like"/>
    <property type="match status" value="1"/>
</dbReference>